<feature type="transmembrane region" description="Helical" evidence="5">
    <location>
        <begin position="177"/>
        <end position="194"/>
    </location>
</feature>
<evidence type="ECO:0000313" key="7">
    <source>
        <dbReference type="EMBL" id="MBC5786972.1"/>
    </source>
</evidence>
<feature type="transmembrane region" description="Helical" evidence="5">
    <location>
        <begin position="224"/>
        <end position="244"/>
    </location>
</feature>
<evidence type="ECO:0000313" key="8">
    <source>
        <dbReference type="Proteomes" id="UP000649151"/>
    </source>
</evidence>
<reference evidence="7 8" key="1">
    <citation type="submission" date="2020-08" db="EMBL/GenBank/DDBJ databases">
        <title>Genome public.</title>
        <authorList>
            <person name="Liu C."/>
            <person name="Sun Q."/>
        </authorList>
    </citation>
    <scope>NUCLEOTIDE SEQUENCE [LARGE SCALE GENOMIC DNA]</scope>
    <source>
        <strain evidence="7 8">NSJ-27</strain>
    </source>
</reference>
<keyword evidence="2 5" id="KW-0812">Transmembrane</keyword>
<dbReference type="PANTHER" id="PTHR37422">
    <property type="entry name" value="TEICHURONIC ACID BIOSYNTHESIS PROTEIN TUAE"/>
    <property type="match status" value="1"/>
</dbReference>
<feature type="transmembrane region" description="Helical" evidence="5">
    <location>
        <begin position="108"/>
        <end position="129"/>
    </location>
</feature>
<dbReference type="InterPro" id="IPR007016">
    <property type="entry name" value="O-antigen_ligase-rel_domated"/>
</dbReference>
<name>A0ABR7IQ36_9CLOT</name>
<sequence>MNLLKRRLNPYAFLFGALFLPLIQVNLYTGLVPKWFCAVELAFILLLYIWQQRMPSSITWFLLLFVAIMVYSTYHTGKPLAYAIYYSIQLAAFLLLMDLFFQIDPMMVLNTIQYVMGLLILLNLFFQLVKPDYFGVSPTSGNNYNLLVSDNELPYYMVPYMLVVAVNSFARHGRLTLWNFAIITLAYGSVVVSWTATGVVGGAVAYLSIVTVAVLKYPRFHKRLFFWLVLLYIVVFVSIVVFRVQEWFPYLVEKILKKDLTFSGRTGIWDEAFRIIRQHLWLGQGTIAGGRLTVIPFDITSGTLVSAHSYFLEITMQAGLLGVSCFVAVWFLIGKRFTAYHTTSNRILLVASLCFFAMLVLYTTEGWLYHTFQYTIYYLLFACAAPVYCVVPIPNQAATNFNQIRR</sequence>
<feature type="transmembrane region" description="Helical" evidence="5">
    <location>
        <begin position="376"/>
        <end position="398"/>
    </location>
</feature>
<evidence type="ECO:0000259" key="6">
    <source>
        <dbReference type="Pfam" id="PF04932"/>
    </source>
</evidence>
<dbReference type="PANTHER" id="PTHR37422:SF13">
    <property type="entry name" value="LIPOPOLYSACCHARIDE BIOSYNTHESIS PROTEIN PA4999-RELATED"/>
    <property type="match status" value="1"/>
</dbReference>
<dbReference type="GO" id="GO:0016874">
    <property type="term" value="F:ligase activity"/>
    <property type="evidence" value="ECO:0007669"/>
    <property type="project" value="UniProtKB-KW"/>
</dbReference>
<feature type="transmembrane region" description="Helical" evidence="5">
    <location>
        <begin position="7"/>
        <end position="25"/>
    </location>
</feature>
<evidence type="ECO:0000256" key="1">
    <source>
        <dbReference type="ARBA" id="ARBA00004141"/>
    </source>
</evidence>
<evidence type="ECO:0000256" key="5">
    <source>
        <dbReference type="SAM" id="Phobius"/>
    </source>
</evidence>
<gene>
    <name evidence="7" type="ORF">H8Z77_02900</name>
</gene>
<proteinExistence type="predicted"/>
<dbReference type="Proteomes" id="UP000649151">
    <property type="component" value="Unassembled WGS sequence"/>
</dbReference>
<feature type="transmembrane region" description="Helical" evidence="5">
    <location>
        <begin position="345"/>
        <end position="364"/>
    </location>
</feature>
<dbReference type="RefSeq" id="WP_186996139.1">
    <property type="nucleotide sequence ID" value="NZ_JACOQK010000001.1"/>
</dbReference>
<feature type="transmembrane region" description="Helical" evidence="5">
    <location>
        <begin position="57"/>
        <end position="74"/>
    </location>
</feature>
<keyword evidence="3 5" id="KW-1133">Transmembrane helix</keyword>
<feature type="transmembrane region" description="Helical" evidence="5">
    <location>
        <begin position="314"/>
        <end position="333"/>
    </location>
</feature>
<feature type="domain" description="O-antigen ligase-related" evidence="6">
    <location>
        <begin position="192"/>
        <end position="327"/>
    </location>
</feature>
<dbReference type="Pfam" id="PF04932">
    <property type="entry name" value="Wzy_C"/>
    <property type="match status" value="1"/>
</dbReference>
<feature type="transmembrane region" description="Helical" evidence="5">
    <location>
        <begin position="80"/>
        <end position="101"/>
    </location>
</feature>
<comment type="caution">
    <text evidence="7">The sequence shown here is derived from an EMBL/GenBank/DDBJ whole genome shotgun (WGS) entry which is preliminary data.</text>
</comment>
<keyword evidence="8" id="KW-1185">Reference proteome</keyword>
<evidence type="ECO:0000256" key="2">
    <source>
        <dbReference type="ARBA" id="ARBA00022692"/>
    </source>
</evidence>
<accession>A0ABR7IQ36</accession>
<organism evidence="7 8">
    <name type="scientific">Clostridium facile</name>
    <dbReference type="NCBI Taxonomy" id="2763035"/>
    <lineage>
        <taxon>Bacteria</taxon>
        <taxon>Bacillati</taxon>
        <taxon>Bacillota</taxon>
        <taxon>Clostridia</taxon>
        <taxon>Eubacteriales</taxon>
        <taxon>Clostridiaceae</taxon>
        <taxon>Clostridium</taxon>
    </lineage>
</organism>
<dbReference type="EMBL" id="JACOQK010000001">
    <property type="protein sequence ID" value="MBC5786972.1"/>
    <property type="molecule type" value="Genomic_DNA"/>
</dbReference>
<feature type="transmembrane region" description="Helical" evidence="5">
    <location>
        <begin position="153"/>
        <end position="170"/>
    </location>
</feature>
<comment type="subcellular location">
    <subcellularLocation>
        <location evidence="1">Membrane</location>
        <topology evidence="1">Multi-pass membrane protein</topology>
    </subcellularLocation>
</comment>
<keyword evidence="7" id="KW-0436">Ligase</keyword>
<feature type="transmembrane region" description="Helical" evidence="5">
    <location>
        <begin position="31"/>
        <end position="50"/>
    </location>
</feature>
<keyword evidence="4 5" id="KW-0472">Membrane</keyword>
<dbReference type="InterPro" id="IPR051533">
    <property type="entry name" value="WaaL-like"/>
</dbReference>
<protein>
    <submittedName>
        <fullName evidence="7">O-antigen ligase family protein</fullName>
    </submittedName>
</protein>
<evidence type="ECO:0000256" key="3">
    <source>
        <dbReference type="ARBA" id="ARBA00022989"/>
    </source>
</evidence>
<feature type="transmembrane region" description="Helical" evidence="5">
    <location>
        <begin position="200"/>
        <end position="217"/>
    </location>
</feature>
<evidence type="ECO:0000256" key="4">
    <source>
        <dbReference type="ARBA" id="ARBA00023136"/>
    </source>
</evidence>